<dbReference type="STRING" id="1408157.A0A1J7J102"/>
<evidence type="ECO:0000313" key="1">
    <source>
        <dbReference type="EMBL" id="OIW33059.1"/>
    </source>
</evidence>
<gene>
    <name evidence="1" type="ORF">CONLIGDRAFT_676869</name>
</gene>
<protein>
    <submittedName>
        <fullName evidence="1">Uncharacterized protein</fullName>
    </submittedName>
</protein>
<name>A0A1J7J102_9PEZI</name>
<dbReference type="OrthoDB" id="5226310at2759"/>
<dbReference type="InParanoid" id="A0A1J7J102"/>
<organism evidence="1 2">
    <name type="scientific">Coniochaeta ligniaria NRRL 30616</name>
    <dbReference type="NCBI Taxonomy" id="1408157"/>
    <lineage>
        <taxon>Eukaryota</taxon>
        <taxon>Fungi</taxon>
        <taxon>Dikarya</taxon>
        <taxon>Ascomycota</taxon>
        <taxon>Pezizomycotina</taxon>
        <taxon>Sordariomycetes</taxon>
        <taxon>Sordariomycetidae</taxon>
        <taxon>Coniochaetales</taxon>
        <taxon>Coniochaetaceae</taxon>
        <taxon>Coniochaeta</taxon>
    </lineage>
</organism>
<evidence type="ECO:0000313" key="2">
    <source>
        <dbReference type="Proteomes" id="UP000182658"/>
    </source>
</evidence>
<dbReference type="Proteomes" id="UP000182658">
    <property type="component" value="Unassembled WGS sequence"/>
</dbReference>
<dbReference type="AlphaFoldDB" id="A0A1J7J102"/>
<reference evidence="1 2" key="1">
    <citation type="submission" date="2016-10" db="EMBL/GenBank/DDBJ databases">
        <title>Draft genome sequence of Coniochaeta ligniaria NRRL30616, a lignocellulolytic fungus for bioabatement of inhibitors in plant biomass hydrolysates.</title>
        <authorList>
            <consortium name="DOE Joint Genome Institute"/>
            <person name="Jimenez D.J."/>
            <person name="Hector R.E."/>
            <person name="Riley R."/>
            <person name="Sun H."/>
            <person name="Grigoriev I.V."/>
            <person name="Van Elsas J.D."/>
            <person name="Nichols N.N."/>
        </authorList>
    </citation>
    <scope>NUCLEOTIDE SEQUENCE [LARGE SCALE GENOMIC DNA]</scope>
    <source>
        <strain evidence="1 2">NRRL 30616</strain>
    </source>
</reference>
<keyword evidence="2" id="KW-1185">Reference proteome</keyword>
<proteinExistence type="predicted"/>
<accession>A0A1J7J102</accession>
<sequence>MFDILDDPFADLATTRTVLVELRYAVYLVRASIRKTFPSLAFAAKLNVDSRSDLLRSLDDSCFERIHEATKYTMESGYCFTDYEADRYVVWTGLDDAKLPLSTLSDRDVKAQLELMERRGCLDRIRVHMAIEVDVEGGAAVCRDRDEGSVGSVESMQTVETVQTVEAQVAE</sequence>
<dbReference type="EMBL" id="KV875094">
    <property type="protein sequence ID" value="OIW33059.1"/>
    <property type="molecule type" value="Genomic_DNA"/>
</dbReference>